<dbReference type="EMBL" id="JBBNAF010000011">
    <property type="protein sequence ID" value="KAK9098792.1"/>
    <property type="molecule type" value="Genomic_DNA"/>
</dbReference>
<comment type="similarity">
    <text evidence="2">Belongs to the peroxidase family.</text>
</comment>
<dbReference type="SUPFAM" id="SSF48113">
    <property type="entry name" value="Heme-dependent peroxidases"/>
    <property type="match status" value="1"/>
</dbReference>
<protein>
    <recommendedName>
        <fullName evidence="4">Plant heme peroxidase family profile domain-containing protein</fullName>
    </recommendedName>
</protein>
<feature type="region of interest" description="Disordered" evidence="3">
    <location>
        <begin position="1"/>
        <end position="37"/>
    </location>
</feature>
<dbReference type="GO" id="GO:0009507">
    <property type="term" value="C:chloroplast"/>
    <property type="evidence" value="ECO:0007669"/>
    <property type="project" value="TreeGrafter"/>
</dbReference>
<gene>
    <name evidence="5" type="ORF">Syun_025837</name>
</gene>
<keyword evidence="1" id="KW-0560">Oxidoreductase</keyword>
<evidence type="ECO:0000313" key="5">
    <source>
        <dbReference type="EMBL" id="KAK9098792.1"/>
    </source>
</evidence>
<evidence type="ECO:0000256" key="3">
    <source>
        <dbReference type="SAM" id="MobiDB-lite"/>
    </source>
</evidence>
<evidence type="ECO:0000313" key="6">
    <source>
        <dbReference type="Proteomes" id="UP001420932"/>
    </source>
</evidence>
<dbReference type="GO" id="GO:0020037">
    <property type="term" value="F:heme binding"/>
    <property type="evidence" value="ECO:0007669"/>
    <property type="project" value="InterPro"/>
</dbReference>
<accession>A0AAP0EXS4</accession>
<dbReference type="InterPro" id="IPR044831">
    <property type="entry name" value="Ccp1-like"/>
</dbReference>
<proteinExistence type="inferred from homology"/>
<dbReference type="InterPro" id="IPR010255">
    <property type="entry name" value="Haem_peroxidase_sf"/>
</dbReference>
<dbReference type="GO" id="GO:0000302">
    <property type="term" value="P:response to reactive oxygen species"/>
    <property type="evidence" value="ECO:0007669"/>
    <property type="project" value="TreeGrafter"/>
</dbReference>
<dbReference type="GO" id="GO:0034599">
    <property type="term" value="P:cellular response to oxidative stress"/>
    <property type="evidence" value="ECO:0007669"/>
    <property type="project" value="InterPro"/>
</dbReference>
<reference evidence="5 6" key="1">
    <citation type="submission" date="2024-01" db="EMBL/GenBank/DDBJ databases">
        <title>Genome assemblies of Stephania.</title>
        <authorList>
            <person name="Yang L."/>
        </authorList>
    </citation>
    <scope>NUCLEOTIDE SEQUENCE [LARGE SCALE GENOMIC DNA]</scope>
    <source>
        <strain evidence="5">YNDBR</strain>
        <tissue evidence="5">Leaf</tissue>
    </source>
</reference>
<organism evidence="5 6">
    <name type="scientific">Stephania yunnanensis</name>
    <dbReference type="NCBI Taxonomy" id="152371"/>
    <lineage>
        <taxon>Eukaryota</taxon>
        <taxon>Viridiplantae</taxon>
        <taxon>Streptophyta</taxon>
        <taxon>Embryophyta</taxon>
        <taxon>Tracheophyta</taxon>
        <taxon>Spermatophyta</taxon>
        <taxon>Magnoliopsida</taxon>
        <taxon>Ranunculales</taxon>
        <taxon>Menispermaceae</taxon>
        <taxon>Menispermoideae</taxon>
        <taxon>Cissampelideae</taxon>
        <taxon>Stephania</taxon>
    </lineage>
</organism>
<name>A0AAP0EXS4_9MAGN</name>
<dbReference type="AlphaFoldDB" id="A0AAP0EXS4"/>
<dbReference type="GO" id="GO:0004601">
    <property type="term" value="F:peroxidase activity"/>
    <property type="evidence" value="ECO:0007669"/>
    <property type="project" value="InterPro"/>
</dbReference>
<dbReference type="GO" id="GO:0042744">
    <property type="term" value="P:hydrogen peroxide catabolic process"/>
    <property type="evidence" value="ECO:0007669"/>
    <property type="project" value="TreeGrafter"/>
</dbReference>
<dbReference type="PANTHER" id="PTHR31356">
    <property type="entry name" value="THYLAKOID LUMENAL 29 KDA PROTEIN, CHLOROPLASTIC-RELATED"/>
    <property type="match status" value="1"/>
</dbReference>
<dbReference type="PRINTS" id="PR00458">
    <property type="entry name" value="PEROXIDASE"/>
</dbReference>
<dbReference type="Gene3D" id="1.10.520.10">
    <property type="match status" value="1"/>
</dbReference>
<feature type="domain" description="Plant heme peroxidase family profile" evidence="4">
    <location>
        <begin position="44"/>
        <end position="144"/>
    </location>
</feature>
<comment type="caution">
    <text evidence="5">The sequence shown here is derived from an EMBL/GenBank/DDBJ whole genome shotgun (WGS) entry which is preliminary data.</text>
</comment>
<sequence length="263" mass="28961">MEAATRPSGLSSPSARDWSLRNLPRAPSPHPKPEDYKKAVEKARRKIRALISMKQCAPLMLQLAWHSAGTVDVKTKTGGPFGTMRHALEQAHGANKGLEITVRLLKPIKEQFPILSYADFYQLAGVIAVEVARGPEIPFHPGREIFLYAVIGLDGQDQVKNDGSECVVPLQLHNYQDLEMEYEASKATFSYSTTSGTLSHSEHVPSRRSTMLPSRSKNGQKFRIRGYGEPIGLSLGIDARISNGSEMELLYSVSDSLLIKDGS</sequence>
<evidence type="ECO:0000256" key="1">
    <source>
        <dbReference type="ARBA" id="ARBA00023002"/>
    </source>
</evidence>
<dbReference type="PANTHER" id="PTHR31356:SF59">
    <property type="entry name" value="L-ASCORBATE PEROXIDASE 1, CYTOSOLIC"/>
    <property type="match status" value="1"/>
</dbReference>
<dbReference type="Pfam" id="PF00141">
    <property type="entry name" value="peroxidase"/>
    <property type="match status" value="1"/>
</dbReference>
<dbReference type="InterPro" id="IPR002207">
    <property type="entry name" value="Peroxidase_I"/>
</dbReference>
<dbReference type="InterPro" id="IPR002016">
    <property type="entry name" value="Haem_peroxidase"/>
</dbReference>
<evidence type="ECO:0000256" key="2">
    <source>
        <dbReference type="RuleBase" id="RU004241"/>
    </source>
</evidence>
<keyword evidence="6" id="KW-1185">Reference proteome</keyword>
<dbReference type="PRINTS" id="PR00459">
    <property type="entry name" value="ASPEROXIDASE"/>
</dbReference>
<dbReference type="Proteomes" id="UP001420932">
    <property type="component" value="Unassembled WGS sequence"/>
</dbReference>
<evidence type="ECO:0000259" key="4">
    <source>
        <dbReference type="Pfam" id="PF00141"/>
    </source>
</evidence>
<feature type="region of interest" description="Disordered" evidence="3">
    <location>
        <begin position="194"/>
        <end position="215"/>
    </location>
</feature>